<dbReference type="InterPro" id="IPR007410">
    <property type="entry name" value="LpqE-like"/>
</dbReference>
<dbReference type="Proteomes" id="UP001331936">
    <property type="component" value="Unassembled WGS sequence"/>
</dbReference>
<dbReference type="PROSITE" id="PS51257">
    <property type="entry name" value="PROKAR_LIPOPROTEIN"/>
    <property type="match status" value="1"/>
</dbReference>
<accession>A0ABU7JR90</accession>
<evidence type="ECO:0000313" key="4">
    <source>
        <dbReference type="Proteomes" id="UP001331936"/>
    </source>
</evidence>
<evidence type="ECO:0000256" key="2">
    <source>
        <dbReference type="SAM" id="SignalP"/>
    </source>
</evidence>
<keyword evidence="2" id="KW-0732">Signal</keyword>
<feature type="signal peptide" evidence="2">
    <location>
        <begin position="1"/>
        <end position="33"/>
    </location>
</feature>
<protein>
    <recommendedName>
        <fullName evidence="5">Copper(I)-binding protein</fullName>
    </recommendedName>
</protein>
<evidence type="ECO:0000313" key="3">
    <source>
        <dbReference type="EMBL" id="MEE2032551.1"/>
    </source>
</evidence>
<evidence type="ECO:0008006" key="5">
    <source>
        <dbReference type="Google" id="ProtNLM"/>
    </source>
</evidence>
<dbReference type="EMBL" id="JAUZMZ010000047">
    <property type="protein sequence ID" value="MEE2032551.1"/>
    <property type="molecule type" value="Genomic_DNA"/>
</dbReference>
<reference evidence="3 4" key="1">
    <citation type="submission" date="2023-08" db="EMBL/GenBank/DDBJ databases">
        <authorList>
            <person name="Girao M."/>
            <person name="Carvalho M.F."/>
        </authorList>
    </citation>
    <scope>NUCLEOTIDE SEQUENCE [LARGE SCALE GENOMIC DNA]</scope>
    <source>
        <strain evidence="3 4">CC-R104</strain>
    </source>
</reference>
<keyword evidence="4" id="KW-1185">Reference proteome</keyword>
<sequence length="200" mass="21504">MYSVHRSRMPRYRRVRFLIALVAVAGLTVACGAGQISQTSTQTAAINGTNAQLGDLDLRNVYFHAEPSDSGDARYGQVEVAFTVINNSGTTDRLVSVESKAATSLRLEGPEQAREIRPGTALSAGQPVEQLDNPSAPDQPVTVRGEFPDDVIRPGLTYPVTFTFERAGSVTLQVPFDAWTPGEPLPTERPLPPLPADSAE</sequence>
<dbReference type="Pfam" id="PF04314">
    <property type="entry name" value="PCuAC"/>
    <property type="match status" value="1"/>
</dbReference>
<organism evidence="3 4">
    <name type="scientific">Rhodococcus chondri</name>
    <dbReference type="NCBI Taxonomy" id="3065941"/>
    <lineage>
        <taxon>Bacteria</taxon>
        <taxon>Bacillati</taxon>
        <taxon>Actinomycetota</taxon>
        <taxon>Actinomycetes</taxon>
        <taxon>Mycobacteriales</taxon>
        <taxon>Nocardiaceae</taxon>
        <taxon>Rhodococcus</taxon>
    </lineage>
</organism>
<feature type="region of interest" description="Disordered" evidence="1">
    <location>
        <begin position="178"/>
        <end position="200"/>
    </location>
</feature>
<dbReference type="Gene3D" id="2.60.40.1890">
    <property type="entry name" value="PCu(A)C copper chaperone"/>
    <property type="match status" value="1"/>
</dbReference>
<evidence type="ECO:0000256" key="1">
    <source>
        <dbReference type="SAM" id="MobiDB-lite"/>
    </source>
</evidence>
<feature type="compositionally biased region" description="Pro residues" evidence="1">
    <location>
        <begin position="183"/>
        <end position="200"/>
    </location>
</feature>
<dbReference type="InterPro" id="IPR036182">
    <property type="entry name" value="PCuAC_sf"/>
</dbReference>
<proteinExistence type="predicted"/>
<gene>
    <name evidence="3" type="ORF">Q8814_10575</name>
</gene>
<name>A0ABU7JR90_9NOCA</name>
<dbReference type="RefSeq" id="WP_330151967.1">
    <property type="nucleotide sequence ID" value="NZ_JAUZMZ010000047.1"/>
</dbReference>
<comment type="caution">
    <text evidence="3">The sequence shown here is derived from an EMBL/GenBank/DDBJ whole genome shotgun (WGS) entry which is preliminary data.</text>
</comment>
<feature type="chain" id="PRO_5046434207" description="Copper(I)-binding protein" evidence="2">
    <location>
        <begin position="34"/>
        <end position="200"/>
    </location>
</feature>